<dbReference type="Proteomes" id="UP000007509">
    <property type="component" value="Unassembled WGS sequence"/>
</dbReference>
<dbReference type="PATRIC" id="fig|1144316.3.peg.2694"/>
<dbReference type="InterPro" id="IPR005184">
    <property type="entry name" value="DUF306_Meta_HslJ"/>
</dbReference>
<dbReference type="EMBL" id="AKJY01000050">
    <property type="protein sequence ID" value="EJL70814.1"/>
    <property type="molecule type" value="Genomic_DNA"/>
</dbReference>
<sequence>MKKIFILLLAILFLGIILNCSSAQIKNKHIQREWMLVSFGSFSKDQLIKNRAGINLTAKIENGKIRGGAFMGCNKMFFNSEFKNNGKVKITGVGSTLMACEDMNLETSFTKSFEMMTKYSVEGHFLTLSDNKGNSMKFVASDWD</sequence>
<evidence type="ECO:0000259" key="1">
    <source>
        <dbReference type="Pfam" id="PF03724"/>
    </source>
</evidence>
<keyword evidence="2" id="KW-0346">Stress response</keyword>
<dbReference type="InterPro" id="IPR038670">
    <property type="entry name" value="HslJ-like_sf"/>
</dbReference>
<organism evidence="2 3">
    <name type="scientific">Chryseobacterium populi</name>
    <dbReference type="NCBI Taxonomy" id="1144316"/>
    <lineage>
        <taxon>Bacteria</taxon>
        <taxon>Pseudomonadati</taxon>
        <taxon>Bacteroidota</taxon>
        <taxon>Flavobacteriia</taxon>
        <taxon>Flavobacteriales</taxon>
        <taxon>Weeksellaceae</taxon>
        <taxon>Chryseobacterium group</taxon>
        <taxon>Chryseobacterium</taxon>
    </lineage>
</organism>
<accession>J3CFT6</accession>
<proteinExistence type="predicted"/>
<reference evidence="2 3" key="1">
    <citation type="journal article" date="2012" name="J. Bacteriol.">
        <title>Twenty-one genome sequences from Pseudomonas species and 19 genome sequences from diverse bacteria isolated from the rhizosphere and endosphere of Populus deltoides.</title>
        <authorList>
            <person name="Brown S.D."/>
            <person name="Utturkar S.M."/>
            <person name="Klingeman D.M."/>
            <person name="Johnson C.M."/>
            <person name="Martin S.L."/>
            <person name="Land M.L."/>
            <person name="Lu T.Y."/>
            <person name="Schadt C.W."/>
            <person name="Doktycz M.J."/>
            <person name="Pelletier D.A."/>
        </authorList>
    </citation>
    <scope>NUCLEOTIDE SEQUENCE [LARGE SCALE GENOMIC DNA]</scope>
    <source>
        <strain evidence="2 3">CF314</strain>
    </source>
</reference>
<comment type="caution">
    <text evidence="2">The sequence shown here is derived from an EMBL/GenBank/DDBJ whole genome shotgun (WGS) entry which is preliminary data.</text>
</comment>
<keyword evidence="3" id="KW-1185">Reference proteome</keyword>
<feature type="domain" description="DUF306" evidence="1">
    <location>
        <begin position="31"/>
        <end position="136"/>
    </location>
</feature>
<gene>
    <name evidence="2" type="ORF">PMI13_02676</name>
</gene>
<evidence type="ECO:0000313" key="3">
    <source>
        <dbReference type="Proteomes" id="UP000007509"/>
    </source>
</evidence>
<dbReference type="AlphaFoldDB" id="J3CFT6"/>
<dbReference type="RefSeq" id="WP_007844451.1">
    <property type="nucleotide sequence ID" value="NZ_AKJY01000050.1"/>
</dbReference>
<protein>
    <submittedName>
        <fullName evidence="2">Heat shock protein</fullName>
    </submittedName>
</protein>
<name>J3CFT6_9FLAO</name>
<evidence type="ECO:0000313" key="2">
    <source>
        <dbReference type="EMBL" id="EJL70814.1"/>
    </source>
</evidence>
<dbReference type="Pfam" id="PF03724">
    <property type="entry name" value="META"/>
    <property type="match status" value="1"/>
</dbReference>
<dbReference type="Gene3D" id="2.40.128.270">
    <property type="match status" value="1"/>
</dbReference>